<dbReference type="STRING" id="1121316.SAMN02745207_00711"/>
<dbReference type="InterPro" id="IPR000620">
    <property type="entry name" value="EamA_dom"/>
</dbReference>
<protein>
    <submittedName>
        <fullName evidence="9">Permease of the drug/metabolite transporter (DMT) superfamily</fullName>
    </submittedName>
</protein>
<feature type="transmembrane region" description="Helical" evidence="7">
    <location>
        <begin position="260"/>
        <end position="277"/>
    </location>
</feature>
<keyword evidence="5 7" id="KW-1133">Transmembrane helix</keyword>
<evidence type="ECO:0000256" key="4">
    <source>
        <dbReference type="ARBA" id="ARBA00022692"/>
    </source>
</evidence>
<proteinExistence type="inferred from homology"/>
<keyword evidence="4 7" id="KW-0812">Transmembrane</keyword>
<keyword evidence="10" id="KW-1185">Reference proteome</keyword>
<dbReference type="PANTHER" id="PTHR32322">
    <property type="entry name" value="INNER MEMBRANE TRANSPORTER"/>
    <property type="match status" value="1"/>
</dbReference>
<accession>A0A1M5RTN7</accession>
<reference evidence="9 10" key="1">
    <citation type="submission" date="2016-11" db="EMBL/GenBank/DDBJ databases">
        <authorList>
            <person name="Jaros S."/>
            <person name="Januszkiewicz K."/>
            <person name="Wedrychowicz H."/>
        </authorList>
    </citation>
    <scope>NUCLEOTIDE SEQUENCE [LARGE SCALE GENOMIC DNA]</scope>
    <source>
        <strain evidence="9 10">DSM 8605</strain>
    </source>
</reference>
<dbReference type="EMBL" id="FQXM01000003">
    <property type="protein sequence ID" value="SHH29521.1"/>
    <property type="molecule type" value="Genomic_DNA"/>
</dbReference>
<evidence type="ECO:0000256" key="6">
    <source>
        <dbReference type="ARBA" id="ARBA00023136"/>
    </source>
</evidence>
<dbReference type="InterPro" id="IPR050638">
    <property type="entry name" value="AA-Vitamin_Transporters"/>
</dbReference>
<gene>
    <name evidence="9" type="ORF">SAMN02745207_00711</name>
</gene>
<dbReference type="AlphaFoldDB" id="A0A1M5RTN7"/>
<dbReference type="Pfam" id="PF00892">
    <property type="entry name" value="EamA"/>
    <property type="match status" value="2"/>
</dbReference>
<feature type="transmembrane region" description="Helical" evidence="7">
    <location>
        <begin position="142"/>
        <end position="160"/>
    </location>
</feature>
<evidence type="ECO:0000259" key="8">
    <source>
        <dbReference type="Pfam" id="PF00892"/>
    </source>
</evidence>
<sequence>MDSKKFLTKKSNVIILAIFCSILWGSAFPTLKVSYIELSMNSADMIGKIVLAGMRFFIAAIMIFLFLIFVLKKSIKISKSDIIKLLILGLIQTTFQYFFFYTGVSNTTGSKSSILTSVGSFIVVIIAHFYYKDDRINKEKSIGLILGFIGIVIINLGNGFNVDFNFYGEGFIIISTTLGSVGTIMAKELSKTINPFVITAWQMLLGATILLIFGLPQLSPEAITFTLKGWILLIYAAILSATAFSLWYSLLKYNKAGEISIYKFVIPVSGSILSIMFLEGEVFTINTFIALILVSLGIMAINYKKS</sequence>
<comment type="subcellular location">
    <subcellularLocation>
        <location evidence="1">Cell membrane</location>
        <topology evidence="1">Multi-pass membrane protein</topology>
    </subcellularLocation>
</comment>
<feature type="transmembrane region" description="Helical" evidence="7">
    <location>
        <begin position="112"/>
        <end position="130"/>
    </location>
</feature>
<evidence type="ECO:0000256" key="7">
    <source>
        <dbReference type="SAM" id="Phobius"/>
    </source>
</evidence>
<feature type="transmembrane region" description="Helical" evidence="7">
    <location>
        <begin position="283"/>
        <end position="303"/>
    </location>
</feature>
<dbReference type="PANTHER" id="PTHR32322:SF18">
    <property type="entry name" value="S-ADENOSYLMETHIONINE_S-ADENOSYLHOMOCYSTEINE TRANSPORTER"/>
    <property type="match status" value="1"/>
</dbReference>
<name>A0A1M5RTN7_9CLOT</name>
<evidence type="ECO:0000256" key="5">
    <source>
        <dbReference type="ARBA" id="ARBA00022989"/>
    </source>
</evidence>
<dbReference type="RefSeq" id="WP_073337050.1">
    <property type="nucleotide sequence ID" value="NZ_FQXM01000003.1"/>
</dbReference>
<keyword evidence="3" id="KW-1003">Cell membrane</keyword>
<evidence type="ECO:0000313" key="9">
    <source>
        <dbReference type="EMBL" id="SHH29521.1"/>
    </source>
</evidence>
<evidence type="ECO:0000313" key="10">
    <source>
        <dbReference type="Proteomes" id="UP000184447"/>
    </source>
</evidence>
<evidence type="ECO:0000256" key="1">
    <source>
        <dbReference type="ARBA" id="ARBA00004651"/>
    </source>
</evidence>
<evidence type="ECO:0000256" key="2">
    <source>
        <dbReference type="ARBA" id="ARBA00007362"/>
    </source>
</evidence>
<keyword evidence="6 7" id="KW-0472">Membrane</keyword>
<dbReference type="OrthoDB" id="3190463at2"/>
<feature type="transmembrane region" description="Helical" evidence="7">
    <location>
        <begin position="82"/>
        <end position="100"/>
    </location>
</feature>
<dbReference type="GO" id="GO:0005886">
    <property type="term" value="C:plasma membrane"/>
    <property type="evidence" value="ECO:0007669"/>
    <property type="project" value="UniProtKB-SubCell"/>
</dbReference>
<feature type="transmembrane region" description="Helical" evidence="7">
    <location>
        <begin position="49"/>
        <end position="70"/>
    </location>
</feature>
<feature type="transmembrane region" description="Helical" evidence="7">
    <location>
        <begin position="12"/>
        <end position="29"/>
    </location>
</feature>
<dbReference type="SUPFAM" id="SSF103481">
    <property type="entry name" value="Multidrug resistance efflux transporter EmrE"/>
    <property type="match status" value="2"/>
</dbReference>
<feature type="transmembrane region" description="Helical" evidence="7">
    <location>
        <begin position="166"/>
        <end position="186"/>
    </location>
</feature>
<organism evidence="9 10">
    <name type="scientific">Clostridium grantii DSM 8605</name>
    <dbReference type="NCBI Taxonomy" id="1121316"/>
    <lineage>
        <taxon>Bacteria</taxon>
        <taxon>Bacillati</taxon>
        <taxon>Bacillota</taxon>
        <taxon>Clostridia</taxon>
        <taxon>Eubacteriales</taxon>
        <taxon>Clostridiaceae</taxon>
        <taxon>Clostridium</taxon>
    </lineage>
</organism>
<feature type="domain" description="EamA" evidence="8">
    <location>
        <begin position="14"/>
        <end position="155"/>
    </location>
</feature>
<dbReference type="Proteomes" id="UP000184447">
    <property type="component" value="Unassembled WGS sequence"/>
</dbReference>
<feature type="transmembrane region" description="Helical" evidence="7">
    <location>
        <begin position="193"/>
        <end position="215"/>
    </location>
</feature>
<feature type="transmembrane region" description="Helical" evidence="7">
    <location>
        <begin position="227"/>
        <end position="248"/>
    </location>
</feature>
<evidence type="ECO:0000256" key="3">
    <source>
        <dbReference type="ARBA" id="ARBA00022475"/>
    </source>
</evidence>
<comment type="similarity">
    <text evidence="2">Belongs to the EamA transporter family.</text>
</comment>
<dbReference type="InterPro" id="IPR037185">
    <property type="entry name" value="EmrE-like"/>
</dbReference>
<feature type="domain" description="EamA" evidence="8">
    <location>
        <begin position="168"/>
        <end position="302"/>
    </location>
</feature>